<feature type="domain" description="DUF1648" evidence="2">
    <location>
        <begin position="147"/>
        <end position="195"/>
    </location>
</feature>
<accession>A0ABW5PZM0</accession>
<feature type="transmembrane region" description="Helical" evidence="1">
    <location>
        <begin position="6"/>
        <end position="25"/>
    </location>
</feature>
<evidence type="ECO:0000259" key="3">
    <source>
        <dbReference type="Pfam" id="PF19124"/>
    </source>
</evidence>
<feature type="transmembrane region" description="Helical" evidence="1">
    <location>
        <begin position="140"/>
        <end position="160"/>
    </location>
</feature>
<proteinExistence type="predicted"/>
<organism evidence="4 5">
    <name type="scientific">Oceanobacillus kapialis</name>
    <dbReference type="NCBI Taxonomy" id="481353"/>
    <lineage>
        <taxon>Bacteria</taxon>
        <taxon>Bacillati</taxon>
        <taxon>Bacillota</taxon>
        <taxon>Bacilli</taxon>
        <taxon>Bacillales</taxon>
        <taxon>Bacillaceae</taxon>
        <taxon>Oceanobacillus</taxon>
    </lineage>
</organism>
<evidence type="ECO:0000313" key="4">
    <source>
        <dbReference type="EMBL" id="MFD2628833.1"/>
    </source>
</evidence>
<dbReference type="RefSeq" id="WP_379561583.1">
    <property type="nucleotide sequence ID" value="NZ_JBHUMX010000020.1"/>
</dbReference>
<dbReference type="EMBL" id="JBHUMX010000020">
    <property type="protein sequence ID" value="MFD2628833.1"/>
    <property type="molecule type" value="Genomic_DNA"/>
</dbReference>
<evidence type="ECO:0000256" key="1">
    <source>
        <dbReference type="SAM" id="Phobius"/>
    </source>
</evidence>
<comment type="caution">
    <text evidence="4">The sequence shown here is derived from an EMBL/GenBank/DDBJ whole genome shotgun (WGS) entry which is preliminary data.</text>
</comment>
<gene>
    <name evidence="4" type="ORF">ACFSUN_08535</name>
</gene>
<protein>
    <submittedName>
        <fullName evidence="4">DUF1648 domain-containing protein</fullName>
    </submittedName>
</protein>
<dbReference type="Pfam" id="PF07853">
    <property type="entry name" value="DUF1648"/>
    <property type="match status" value="1"/>
</dbReference>
<reference evidence="5" key="1">
    <citation type="journal article" date="2019" name="Int. J. Syst. Evol. Microbiol.">
        <title>The Global Catalogue of Microorganisms (GCM) 10K type strain sequencing project: providing services to taxonomists for standard genome sequencing and annotation.</title>
        <authorList>
            <consortium name="The Broad Institute Genomics Platform"/>
            <consortium name="The Broad Institute Genome Sequencing Center for Infectious Disease"/>
            <person name="Wu L."/>
            <person name="Ma J."/>
        </authorList>
    </citation>
    <scope>NUCLEOTIDE SEQUENCE [LARGE SCALE GENOMIC DNA]</scope>
    <source>
        <strain evidence="5">TISTR 1858</strain>
    </source>
</reference>
<keyword evidence="5" id="KW-1185">Reference proteome</keyword>
<feature type="transmembrane region" description="Helical" evidence="1">
    <location>
        <begin position="265"/>
        <end position="288"/>
    </location>
</feature>
<feature type="domain" description="DUF5808" evidence="3">
    <location>
        <begin position="323"/>
        <end position="348"/>
    </location>
</feature>
<dbReference type="InterPro" id="IPR014574">
    <property type="entry name" value="UCP032908"/>
</dbReference>
<dbReference type="Proteomes" id="UP001597451">
    <property type="component" value="Unassembled WGS sequence"/>
</dbReference>
<dbReference type="PANTHER" id="PTHR37810">
    <property type="entry name" value="IMMUNITY PROTEIN SDPI"/>
    <property type="match status" value="1"/>
</dbReference>
<dbReference type="InterPro" id="IPR012867">
    <property type="entry name" value="DUF1648"/>
</dbReference>
<keyword evidence="1" id="KW-0812">Transmembrane</keyword>
<sequence>MTSIILLFLFIMVPVFIITMLTPYLTRKTESFGVSISEEIYHSMEMKQTRKKYALSMGFVSILATIALIGIGVRLDNENALSILLAFISFTYLLISFFFYLYFHRQIKQRKQDEQWVTNKKQQLSLNLHFRDQKLAFSNLWFIPSFLVAFITAGLSIRFYEDLPSSIPMQYDFSGNVTNWADKSYGVMLLMPIMQIFLTGLFLFINTIITKAKQQIDADNPEESAMQNRIFRRRWSAFIVITSLGLVLMFSFIQFSFFQPVDTELLVSIPLILSGAIIITTMILSITTGQGGSRVKKKSSSGSDVIDRDDDRYWKLGQFYFNKNDPAVFLEKRFGIGWTTNFARPLTWVILLGIIALAAGLPLLLTM</sequence>
<feature type="transmembrane region" description="Helical" evidence="1">
    <location>
        <begin position="346"/>
        <end position="365"/>
    </location>
</feature>
<dbReference type="Pfam" id="PF19124">
    <property type="entry name" value="DUF5808"/>
    <property type="match status" value="1"/>
</dbReference>
<dbReference type="PIRSF" id="PIRSF032908">
    <property type="entry name" value="UCP032908"/>
    <property type="match status" value="1"/>
</dbReference>
<feature type="transmembrane region" description="Helical" evidence="1">
    <location>
        <begin position="81"/>
        <end position="103"/>
    </location>
</feature>
<evidence type="ECO:0000313" key="5">
    <source>
        <dbReference type="Proteomes" id="UP001597451"/>
    </source>
</evidence>
<evidence type="ECO:0000259" key="2">
    <source>
        <dbReference type="Pfam" id="PF07853"/>
    </source>
</evidence>
<dbReference type="InterPro" id="IPR043831">
    <property type="entry name" value="DUF5808"/>
</dbReference>
<feature type="transmembrane region" description="Helical" evidence="1">
    <location>
        <begin position="185"/>
        <end position="205"/>
    </location>
</feature>
<dbReference type="PANTHER" id="PTHR37810:SF9">
    <property type="entry name" value="MEMBRANE PROTEIN"/>
    <property type="match status" value="1"/>
</dbReference>
<name>A0ABW5PZM0_9BACI</name>
<keyword evidence="1" id="KW-0472">Membrane</keyword>
<keyword evidence="1" id="KW-1133">Transmembrane helix</keyword>
<feature type="transmembrane region" description="Helical" evidence="1">
    <location>
        <begin position="53"/>
        <end position="75"/>
    </location>
</feature>
<feature type="transmembrane region" description="Helical" evidence="1">
    <location>
        <begin position="235"/>
        <end position="253"/>
    </location>
</feature>